<evidence type="ECO:0000313" key="15">
    <source>
        <dbReference type="Proteomes" id="UP000058636"/>
    </source>
</evidence>
<evidence type="ECO:0000313" key="14">
    <source>
        <dbReference type="EMBL" id="KUK22964.1"/>
    </source>
</evidence>
<comment type="cofactor">
    <cofactor evidence="1">
        <name>[4Fe-4S] cluster</name>
        <dbReference type="ChEBI" id="CHEBI:49883"/>
    </cofactor>
</comment>
<organism evidence="14 15">
    <name type="scientific">Thermotoga petrophila</name>
    <dbReference type="NCBI Taxonomy" id="93929"/>
    <lineage>
        <taxon>Bacteria</taxon>
        <taxon>Thermotogati</taxon>
        <taxon>Thermotogota</taxon>
        <taxon>Thermotogae</taxon>
        <taxon>Thermotogales</taxon>
        <taxon>Thermotogaceae</taxon>
        <taxon>Thermotoga</taxon>
    </lineage>
</organism>
<evidence type="ECO:0000256" key="4">
    <source>
        <dbReference type="ARBA" id="ARBA00022485"/>
    </source>
</evidence>
<dbReference type="InterPro" id="IPR017900">
    <property type="entry name" value="4Fe4S_Fe_S_CS"/>
</dbReference>
<evidence type="ECO:0000256" key="3">
    <source>
        <dbReference type="ARBA" id="ARBA00022448"/>
    </source>
</evidence>
<dbReference type="GO" id="GO:0051539">
    <property type="term" value="F:4 iron, 4 sulfur cluster binding"/>
    <property type="evidence" value="ECO:0007669"/>
    <property type="project" value="UniProtKB-KW"/>
</dbReference>
<dbReference type="PANTHER" id="PTHR43724">
    <property type="entry name" value="PYRUVATE SYNTHASE SUBUNIT PORD"/>
    <property type="match status" value="1"/>
</dbReference>
<protein>
    <recommendedName>
        <fullName evidence="10">Pyruvate synthase subunit PorD</fullName>
    </recommendedName>
    <alternativeName>
        <fullName evidence="12">Pyruvate oxidoreductase delta chain</fullName>
    </alternativeName>
    <alternativeName>
        <fullName evidence="11">Pyruvic-ferredoxin oxidoreductase subunit delta</fullName>
    </alternativeName>
</protein>
<feature type="domain" description="4Fe-4S ferredoxin-type" evidence="13">
    <location>
        <begin position="32"/>
        <end position="60"/>
    </location>
</feature>
<dbReference type="GO" id="GO:0046872">
    <property type="term" value="F:metal ion binding"/>
    <property type="evidence" value="ECO:0007669"/>
    <property type="project" value="UniProtKB-KW"/>
</dbReference>
<evidence type="ECO:0000256" key="10">
    <source>
        <dbReference type="ARBA" id="ARBA00044788"/>
    </source>
</evidence>
<dbReference type="InterPro" id="IPR011898">
    <property type="entry name" value="PorD_KorD"/>
</dbReference>
<keyword evidence="7" id="KW-0249">Electron transport</keyword>
<evidence type="ECO:0000256" key="12">
    <source>
        <dbReference type="ARBA" id="ARBA00044818"/>
    </source>
</evidence>
<dbReference type="Proteomes" id="UP000058636">
    <property type="component" value="Unassembled WGS sequence"/>
</dbReference>
<dbReference type="PROSITE" id="PS51379">
    <property type="entry name" value="4FE4S_FER_2"/>
    <property type="match status" value="2"/>
</dbReference>
<comment type="subunit">
    <text evidence="2">Heterotetramer of one alpha, one beta, one delta and one gamma chain.</text>
</comment>
<keyword evidence="3" id="KW-0813">Transport</keyword>
<accession>A0A101EQE0</accession>
<evidence type="ECO:0000256" key="2">
    <source>
        <dbReference type="ARBA" id="ARBA00011595"/>
    </source>
</evidence>
<dbReference type="SMR" id="A0A101EQE0"/>
<evidence type="ECO:0000256" key="9">
    <source>
        <dbReference type="ARBA" id="ARBA00023014"/>
    </source>
</evidence>
<evidence type="ECO:0000256" key="11">
    <source>
        <dbReference type="ARBA" id="ARBA00044816"/>
    </source>
</evidence>
<dbReference type="PANTHER" id="PTHR43724:SF1">
    <property type="entry name" value="PYRUVATE SYNTHASE SUBUNIT PORD"/>
    <property type="match status" value="1"/>
</dbReference>
<evidence type="ECO:0000256" key="8">
    <source>
        <dbReference type="ARBA" id="ARBA00023004"/>
    </source>
</evidence>
<dbReference type="Gene3D" id="3.30.70.20">
    <property type="match status" value="1"/>
</dbReference>
<keyword evidence="8" id="KW-0408">Iron</keyword>
<dbReference type="PROSITE" id="PS00198">
    <property type="entry name" value="4FE4S_FER_1"/>
    <property type="match status" value="1"/>
</dbReference>
<dbReference type="Pfam" id="PF14697">
    <property type="entry name" value="Fer4_21"/>
    <property type="match status" value="1"/>
</dbReference>
<keyword evidence="4" id="KW-0004">4Fe-4S</keyword>
<dbReference type="InterPro" id="IPR017896">
    <property type="entry name" value="4Fe4S_Fe-S-bd"/>
</dbReference>
<name>A0A101EQE0_9THEM</name>
<proteinExistence type="predicted"/>
<dbReference type="RefSeq" id="WP_004082458.1">
    <property type="nucleotide sequence ID" value="NZ_DAITJQ010000005.1"/>
</dbReference>
<dbReference type="EMBL" id="LGFG01000070">
    <property type="protein sequence ID" value="KUK22964.1"/>
    <property type="molecule type" value="Genomic_DNA"/>
</dbReference>
<dbReference type="OMA" id="GWKDIPI"/>
<feature type="domain" description="4Fe-4S ferredoxin-type" evidence="13">
    <location>
        <begin position="61"/>
        <end position="91"/>
    </location>
</feature>
<keyword evidence="6" id="KW-0677">Repeat</keyword>
<dbReference type="PATRIC" id="fig|93930.3.peg.1796"/>
<keyword evidence="5" id="KW-0479">Metal-binding</keyword>
<dbReference type="GO" id="GO:0016625">
    <property type="term" value="F:oxidoreductase activity, acting on the aldehyde or oxo group of donors, iron-sulfur protein as acceptor"/>
    <property type="evidence" value="ECO:0007669"/>
    <property type="project" value="InterPro"/>
</dbReference>
<keyword evidence="14" id="KW-0670">Pyruvate</keyword>
<reference evidence="14 15" key="1">
    <citation type="journal article" date="2015" name="MBio">
        <title>Genome-Resolved Metagenomic Analysis Reveals Roles for Candidate Phyla and Other Microbial Community Members in Biogeochemical Transformations in Oil Reservoirs.</title>
        <authorList>
            <person name="Hu P."/>
            <person name="Tom L."/>
            <person name="Singh A."/>
            <person name="Thomas B.C."/>
            <person name="Baker B.J."/>
            <person name="Piceno Y.M."/>
            <person name="Andersen G.L."/>
            <person name="Banfield J.F."/>
        </authorList>
    </citation>
    <scope>NUCLEOTIDE SEQUENCE [LARGE SCALE GENOMIC DNA]</scope>
    <source>
        <strain evidence="14">46_26</strain>
    </source>
</reference>
<evidence type="ECO:0000256" key="1">
    <source>
        <dbReference type="ARBA" id="ARBA00001966"/>
    </source>
</evidence>
<dbReference type="AlphaFoldDB" id="A0A101EQE0"/>
<comment type="caution">
    <text evidence="14">The sequence shown here is derived from an EMBL/GenBank/DDBJ whole genome shotgun (WGS) entry which is preliminary data.</text>
</comment>
<gene>
    <name evidence="14" type="ORF">XD57_0941</name>
</gene>
<evidence type="ECO:0000259" key="13">
    <source>
        <dbReference type="PROSITE" id="PS51379"/>
    </source>
</evidence>
<evidence type="ECO:0000256" key="5">
    <source>
        <dbReference type="ARBA" id="ARBA00022723"/>
    </source>
</evidence>
<dbReference type="NCBIfam" id="TIGR02179">
    <property type="entry name" value="PorD_KorD"/>
    <property type="match status" value="1"/>
</dbReference>
<evidence type="ECO:0000256" key="7">
    <source>
        <dbReference type="ARBA" id="ARBA00022982"/>
    </source>
</evidence>
<keyword evidence="9" id="KW-0411">Iron-sulfur</keyword>
<dbReference type="SUPFAM" id="SSF54862">
    <property type="entry name" value="4Fe-4S ferredoxins"/>
    <property type="match status" value="1"/>
</dbReference>
<evidence type="ECO:0000256" key="6">
    <source>
        <dbReference type="ARBA" id="ARBA00022737"/>
    </source>
</evidence>
<dbReference type="InterPro" id="IPR053389">
    <property type="entry name" value="Pyruvate_synthase_PorD"/>
</dbReference>
<sequence length="99" mass="11257">MSLKSWKEIPIGGVIDKPGTAREYKTGAWRVMRPILHKEKCIDCMFCWLYCPDQAIIQEGGIMKGFNYDYCKGCGLCANVCPKQAIEMRPETEFLSEEG</sequence>
<dbReference type="NCBIfam" id="NF040684">
    <property type="entry name" value="PorD_Arch"/>
    <property type="match status" value="1"/>
</dbReference>